<dbReference type="PANTHER" id="PTHR13994">
    <property type="entry name" value="NUDIX HYDROLASE RELATED"/>
    <property type="match status" value="1"/>
</dbReference>
<dbReference type="AlphaFoldDB" id="A0A183GF54"/>
<evidence type="ECO:0000256" key="2">
    <source>
        <dbReference type="ARBA" id="ARBA00022801"/>
    </source>
</evidence>
<comment type="similarity">
    <text evidence="1">Belongs to the Nudix hydrolase family.</text>
</comment>
<dbReference type="GO" id="GO:0035529">
    <property type="term" value="F:NADH pyrophosphatase activity"/>
    <property type="evidence" value="ECO:0007669"/>
    <property type="project" value="TreeGrafter"/>
</dbReference>
<proteinExistence type="inferred from homology"/>
<dbReference type="SUPFAM" id="SSF55811">
    <property type="entry name" value="Nudix"/>
    <property type="match status" value="1"/>
</dbReference>
<feature type="domain" description="Pre-nudix hydrolase" evidence="3">
    <location>
        <begin position="10"/>
        <end position="92"/>
    </location>
</feature>
<evidence type="ECO:0000259" key="3">
    <source>
        <dbReference type="Pfam" id="PF18290"/>
    </source>
</evidence>
<evidence type="ECO:0000313" key="4">
    <source>
        <dbReference type="EMBL" id="VDP22883.1"/>
    </source>
</evidence>
<dbReference type="InterPro" id="IPR040618">
    <property type="entry name" value="Pre-Nudix"/>
</dbReference>
<evidence type="ECO:0000313" key="6">
    <source>
        <dbReference type="WBParaSite" id="HPBE_0002100701-mRNA-1"/>
    </source>
</evidence>
<dbReference type="Gene3D" id="3.40.630.30">
    <property type="match status" value="1"/>
</dbReference>
<reference evidence="4 5" key="1">
    <citation type="submission" date="2018-11" db="EMBL/GenBank/DDBJ databases">
        <authorList>
            <consortium name="Pathogen Informatics"/>
        </authorList>
    </citation>
    <scope>NUCLEOTIDE SEQUENCE [LARGE SCALE GENOMIC DNA]</scope>
</reference>
<keyword evidence="2" id="KW-0378">Hydrolase</keyword>
<sequence>MSRYDDEICFPFTHNKFGDVVVVSQLFSERLLRKERFAAELERSLQIWRDRGLKGVEFVISPEHSHLIPELTKLGFAFYLAAADRLVMNCWIGEQPSQFPTELCWEFPGGMSRNDENLLETAEAKVLEKTGVVARSQCIISLS</sequence>
<dbReference type="GO" id="GO:0047631">
    <property type="term" value="F:ADP-ribose diphosphatase activity"/>
    <property type="evidence" value="ECO:0007669"/>
    <property type="project" value="TreeGrafter"/>
</dbReference>
<dbReference type="Pfam" id="PF18290">
    <property type="entry name" value="Nudix_hydro"/>
    <property type="match status" value="1"/>
</dbReference>
<dbReference type="OrthoDB" id="5861827at2759"/>
<name>A0A183GF54_HELPZ</name>
<dbReference type="InterPro" id="IPR015797">
    <property type="entry name" value="NUDIX_hydrolase-like_dom_sf"/>
</dbReference>
<dbReference type="WBParaSite" id="HPBE_0002100701-mRNA-1">
    <property type="protein sequence ID" value="HPBE_0002100701-mRNA-1"/>
    <property type="gene ID" value="HPBE_0002100701"/>
</dbReference>
<keyword evidence="5" id="KW-1185">Reference proteome</keyword>
<dbReference type="InterPro" id="IPR003293">
    <property type="entry name" value="Nudix_hydrolase6-like"/>
</dbReference>
<evidence type="ECO:0000256" key="1">
    <source>
        <dbReference type="ARBA" id="ARBA00005582"/>
    </source>
</evidence>
<accession>A0A3P8FL91</accession>
<dbReference type="EMBL" id="UZAH01032615">
    <property type="protein sequence ID" value="VDP22883.1"/>
    <property type="molecule type" value="Genomic_DNA"/>
</dbReference>
<evidence type="ECO:0000313" key="5">
    <source>
        <dbReference type="Proteomes" id="UP000050761"/>
    </source>
</evidence>
<gene>
    <name evidence="4" type="ORF">HPBE_LOCUS21006</name>
</gene>
<reference evidence="6" key="2">
    <citation type="submission" date="2019-09" db="UniProtKB">
        <authorList>
            <consortium name="WormBaseParasite"/>
        </authorList>
    </citation>
    <scope>IDENTIFICATION</scope>
</reference>
<dbReference type="Proteomes" id="UP000050761">
    <property type="component" value="Unassembled WGS sequence"/>
</dbReference>
<organism evidence="5 6">
    <name type="scientific">Heligmosomoides polygyrus</name>
    <name type="common">Parasitic roundworm</name>
    <dbReference type="NCBI Taxonomy" id="6339"/>
    <lineage>
        <taxon>Eukaryota</taxon>
        <taxon>Metazoa</taxon>
        <taxon>Ecdysozoa</taxon>
        <taxon>Nematoda</taxon>
        <taxon>Chromadorea</taxon>
        <taxon>Rhabditida</taxon>
        <taxon>Rhabditina</taxon>
        <taxon>Rhabditomorpha</taxon>
        <taxon>Strongyloidea</taxon>
        <taxon>Heligmosomidae</taxon>
        <taxon>Heligmosomoides</taxon>
    </lineage>
</organism>
<dbReference type="GO" id="GO:0051287">
    <property type="term" value="F:NAD binding"/>
    <property type="evidence" value="ECO:0007669"/>
    <property type="project" value="TreeGrafter"/>
</dbReference>
<accession>A0A183GF54</accession>
<dbReference type="PANTHER" id="PTHR13994:SF13">
    <property type="entry name" value="FI03680P"/>
    <property type="match status" value="1"/>
</dbReference>
<protein>
    <submittedName>
        <fullName evidence="6">Nudix_hydro domain-containing protein</fullName>
    </submittedName>
</protein>